<name>A0ABQ8D0B6_BRANA</name>
<dbReference type="Proteomes" id="UP000824890">
    <property type="component" value="Unassembled WGS sequence"/>
</dbReference>
<protein>
    <submittedName>
        <fullName evidence="1">Uncharacterized protein</fullName>
    </submittedName>
</protein>
<keyword evidence="2" id="KW-1185">Reference proteome</keyword>
<comment type="caution">
    <text evidence="1">The sequence shown here is derived from an EMBL/GenBank/DDBJ whole genome shotgun (WGS) entry which is preliminary data.</text>
</comment>
<reference evidence="1 2" key="1">
    <citation type="submission" date="2021-05" db="EMBL/GenBank/DDBJ databases">
        <title>Genome Assembly of Synthetic Allotetraploid Brassica napus Reveals Homoeologous Exchanges between Subgenomes.</title>
        <authorList>
            <person name="Davis J.T."/>
        </authorList>
    </citation>
    <scope>NUCLEOTIDE SEQUENCE [LARGE SCALE GENOMIC DNA]</scope>
    <source>
        <strain evidence="2">cv. Da-Ae</strain>
        <tissue evidence="1">Seedling</tissue>
    </source>
</reference>
<sequence>MVEVVEENMVDTVATMVKTMMVAKNKTIDNSVVEKKTVKTMATMAETAMVAKNETIQNGDDDVINISD</sequence>
<gene>
    <name evidence="1" type="ORF">HID58_021969</name>
</gene>
<accession>A0ABQ8D0B6</accession>
<organism evidence="1 2">
    <name type="scientific">Brassica napus</name>
    <name type="common">Rape</name>
    <dbReference type="NCBI Taxonomy" id="3708"/>
    <lineage>
        <taxon>Eukaryota</taxon>
        <taxon>Viridiplantae</taxon>
        <taxon>Streptophyta</taxon>
        <taxon>Embryophyta</taxon>
        <taxon>Tracheophyta</taxon>
        <taxon>Spermatophyta</taxon>
        <taxon>Magnoliopsida</taxon>
        <taxon>eudicotyledons</taxon>
        <taxon>Gunneridae</taxon>
        <taxon>Pentapetalae</taxon>
        <taxon>rosids</taxon>
        <taxon>malvids</taxon>
        <taxon>Brassicales</taxon>
        <taxon>Brassicaceae</taxon>
        <taxon>Brassiceae</taxon>
        <taxon>Brassica</taxon>
    </lineage>
</organism>
<proteinExistence type="predicted"/>
<dbReference type="EMBL" id="JAGKQM010000006">
    <property type="protein sequence ID" value="KAH0921951.1"/>
    <property type="molecule type" value="Genomic_DNA"/>
</dbReference>
<evidence type="ECO:0000313" key="1">
    <source>
        <dbReference type="EMBL" id="KAH0921951.1"/>
    </source>
</evidence>
<evidence type="ECO:0000313" key="2">
    <source>
        <dbReference type="Proteomes" id="UP000824890"/>
    </source>
</evidence>